<dbReference type="GO" id="GO:0008967">
    <property type="term" value="F:phosphoglycolate phosphatase activity"/>
    <property type="evidence" value="ECO:0007669"/>
    <property type="project" value="TreeGrafter"/>
</dbReference>
<dbReference type="InterPro" id="IPR050155">
    <property type="entry name" value="HAD-like_hydrolase_sf"/>
</dbReference>
<dbReference type="SFLD" id="SFLDS00003">
    <property type="entry name" value="Haloacid_Dehalogenase"/>
    <property type="match status" value="1"/>
</dbReference>
<dbReference type="Gene3D" id="3.40.50.1000">
    <property type="entry name" value="HAD superfamily/HAD-like"/>
    <property type="match status" value="1"/>
</dbReference>
<dbReference type="EMBL" id="CYHH01000014">
    <property type="protein sequence ID" value="CUB07906.1"/>
    <property type="molecule type" value="Genomic_DNA"/>
</dbReference>
<evidence type="ECO:0000313" key="2">
    <source>
        <dbReference type="Proteomes" id="UP000182108"/>
    </source>
</evidence>
<evidence type="ECO:0000313" key="1">
    <source>
        <dbReference type="EMBL" id="CUB07906.1"/>
    </source>
</evidence>
<keyword evidence="2" id="KW-1185">Reference proteome</keyword>
<dbReference type="GO" id="GO:0006281">
    <property type="term" value="P:DNA repair"/>
    <property type="evidence" value="ECO:0007669"/>
    <property type="project" value="TreeGrafter"/>
</dbReference>
<gene>
    <name evidence="1" type="ORF">Ga0061068_11420</name>
</gene>
<dbReference type="NCBIfam" id="TIGR01509">
    <property type="entry name" value="HAD-SF-IA-v3"/>
    <property type="match status" value="1"/>
</dbReference>
<dbReference type="PANTHER" id="PTHR43434">
    <property type="entry name" value="PHOSPHOGLYCOLATE PHOSPHATASE"/>
    <property type="match status" value="1"/>
</dbReference>
<organism evidence="1 2">
    <name type="scientific">Tepidiphilus thermophilus</name>
    <dbReference type="NCBI Taxonomy" id="876478"/>
    <lineage>
        <taxon>Bacteria</taxon>
        <taxon>Pseudomonadati</taxon>
        <taxon>Pseudomonadota</taxon>
        <taxon>Hydrogenophilia</taxon>
        <taxon>Hydrogenophilales</taxon>
        <taxon>Hydrogenophilaceae</taxon>
        <taxon>Tepidiphilus</taxon>
    </lineage>
</organism>
<dbReference type="Gene3D" id="1.10.150.240">
    <property type="entry name" value="Putative phosphatase, domain 2"/>
    <property type="match status" value="1"/>
</dbReference>
<reference evidence="2" key="1">
    <citation type="submission" date="2015-08" db="EMBL/GenBank/DDBJ databases">
        <authorList>
            <person name="Babu N.S."/>
            <person name="Beckwith C.J."/>
            <person name="Beseler K.G."/>
            <person name="Brison A."/>
            <person name="Carone J.V."/>
            <person name="Caskin T.P."/>
            <person name="Diamond M."/>
            <person name="Durham M.E."/>
            <person name="Foxe J.M."/>
            <person name="Go M."/>
            <person name="Henderson B.A."/>
            <person name="Jones I.B."/>
            <person name="McGettigan J.A."/>
            <person name="Micheletti S.J."/>
            <person name="Nasrallah M.E."/>
            <person name="Ortiz D."/>
            <person name="Piller C.R."/>
            <person name="Privatt S.R."/>
            <person name="Schneider S.L."/>
            <person name="Sharp S."/>
            <person name="Smith T.C."/>
            <person name="Stanton J.D."/>
            <person name="Ullery H.E."/>
            <person name="Wilson R.J."/>
            <person name="Serrano M.G."/>
            <person name="Buck G."/>
            <person name="Lee V."/>
            <person name="Wang Y."/>
            <person name="Carvalho R."/>
            <person name="Voegtly L."/>
            <person name="Shi R."/>
            <person name="Duckworth R."/>
            <person name="Johnson A."/>
            <person name="Loviza R."/>
            <person name="Walstead R."/>
            <person name="Shah Z."/>
            <person name="Kiflezghi M."/>
            <person name="Wade K."/>
            <person name="Ball S.L."/>
            <person name="Bradley K.W."/>
            <person name="Asai D.J."/>
            <person name="Bowman C.A."/>
            <person name="Russell D.A."/>
            <person name="Pope W.H."/>
            <person name="Jacobs-Sera D."/>
            <person name="Hendrix R.W."/>
            <person name="Hatfull G.F."/>
        </authorList>
    </citation>
    <scope>NUCLEOTIDE SEQUENCE [LARGE SCALE GENOMIC DNA]</scope>
    <source>
        <strain evidence="2">JCM 19170</strain>
    </source>
</reference>
<dbReference type="NCBIfam" id="TIGR01549">
    <property type="entry name" value="HAD-SF-IA-v1"/>
    <property type="match status" value="1"/>
</dbReference>
<dbReference type="SUPFAM" id="SSF56784">
    <property type="entry name" value="HAD-like"/>
    <property type="match status" value="1"/>
</dbReference>
<proteinExistence type="predicted"/>
<dbReference type="RefSeq" id="WP_232424761.1">
    <property type="nucleotide sequence ID" value="NZ_CYHH01000014.1"/>
</dbReference>
<dbReference type="PANTHER" id="PTHR43434:SF24">
    <property type="entry name" value="HYDROLASE-RELATED"/>
    <property type="match status" value="1"/>
</dbReference>
<dbReference type="InterPro" id="IPR023198">
    <property type="entry name" value="PGP-like_dom2"/>
</dbReference>
<dbReference type="SFLD" id="SFLDG01135">
    <property type="entry name" value="C1.5.6:_HAD__Beta-PGM__Phospha"/>
    <property type="match status" value="1"/>
</dbReference>
<dbReference type="InterPro" id="IPR041492">
    <property type="entry name" value="HAD_2"/>
</dbReference>
<dbReference type="SFLD" id="SFLDG01129">
    <property type="entry name" value="C1.5:_HAD__Beta-PGM__Phosphata"/>
    <property type="match status" value="1"/>
</dbReference>
<dbReference type="AlphaFoldDB" id="A0A0K6IXQ3"/>
<protein>
    <submittedName>
        <fullName evidence="1">Haloacid dehalogenase superfamily, subfamily IA, variant 3 with third motif having DD or ED/haloacid dehalogenase superfamily, subfamily IA, variant 1 with third motif having Dx(3-4)D or Dx(3-4)E</fullName>
    </submittedName>
</protein>
<dbReference type="GO" id="GO:0005829">
    <property type="term" value="C:cytosol"/>
    <property type="evidence" value="ECO:0007669"/>
    <property type="project" value="TreeGrafter"/>
</dbReference>
<dbReference type="InterPro" id="IPR023214">
    <property type="entry name" value="HAD_sf"/>
</dbReference>
<name>A0A0K6IXQ3_9PROT</name>
<dbReference type="Pfam" id="PF13419">
    <property type="entry name" value="HAD_2"/>
    <property type="match status" value="1"/>
</dbReference>
<dbReference type="Proteomes" id="UP000182108">
    <property type="component" value="Unassembled WGS sequence"/>
</dbReference>
<sequence length="228" mass="24700">MSAFELVVFDWDGTLMDSTAAIVRAMQRAAEELGIAPPPAERARHVIGLGLADALRQALPELPPQRYPEMAARYRHHYLSHDGELALFPGVEELLARLVAAGRYVAVATGKSRLGLERALDHSGLRRYVMASRTADECHSKPHPQMLQELLEEFAVPPERAVMIGDTTHDLLMAQAAGTAGIGVAYGAHPREALAALRPLSVVDAPRALAPLLLGEEAEDGRALAQRR</sequence>
<accession>A0A0K6IXQ3</accession>
<dbReference type="InterPro" id="IPR036412">
    <property type="entry name" value="HAD-like_sf"/>
</dbReference>
<dbReference type="InterPro" id="IPR006439">
    <property type="entry name" value="HAD-SF_hydro_IA"/>
</dbReference>